<dbReference type="AlphaFoldDB" id="A0A1M7CV90"/>
<name>A0A1M7CV90_9BRAD</name>
<reference evidence="1 2" key="1">
    <citation type="submission" date="2016-10" db="EMBL/GenBank/DDBJ databases">
        <authorList>
            <person name="de Groot N.N."/>
        </authorList>
    </citation>
    <scope>NUCLEOTIDE SEQUENCE [LARGE SCALE GENOMIC DNA]</scope>
    <source>
        <strain evidence="1 2">GAS522</strain>
    </source>
</reference>
<dbReference type="EMBL" id="FNTI01000001">
    <property type="protein sequence ID" value="SED75595.1"/>
    <property type="molecule type" value="Genomic_DNA"/>
</dbReference>
<organism evidence="1 2">
    <name type="scientific">Bradyrhizobium lablabi</name>
    <dbReference type="NCBI Taxonomy" id="722472"/>
    <lineage>
        <taxon>Bacteria</taxon>
        <taxon>Pseudomonadati</taxon>
        <taxon>Pseudomonadota</taxon>
        <taxon>Alphaproteobacteria</taxon>
        <taxon>Hyphomicrobiales</taxon>
        <taxon>Nitrobacteraceae</taxon>
        <taxon>Bradyrhizobium</taxon>
    </lineage>
</organism>
<evidence type="ECO:0000313" key="1">
    <source>
        <dbReference type="EMBL" id="SED75595.1"/>
    </source>
</evidence>
<dbReference type="Pfam" id="PF13561">
    <property type="entry name" value="adh_short_C2"/>
    <property type="match status" value="1"/>
</dbReference>
<dbReference type="InterPro" id="IPR036291">
    <property type="entry name" value="NAD(P)-bd_dom_sf"/>
</dbReference>
<evidence type="ECO:0000313" key="2">
    <source>
        <dbReference type="Proteomes" id="UP000183208"/>
    </source>
</evidence>
<dbReference type="SUPFAM" id="SSF51735">
    <property type="entry name" value="NAD(P)-binding Rossmann-fold domains"/>
    <property type="match status" value="1"/>
</dbReference>
<dbReference type="InterPro" id="IPR002347">
    <property type="entry name" value="SDR_fam"/>
</dbReference>
<protein>
    <submittedName>
        <fullName evidence="1">Enoyl-(Acyl carrier protein) reductase</fullName>
    </submittedName>
</protein>
<dbReference type="RefSeq" id="WP_197679534.1">
    <property type="nucleotide sequence ID" value="NZ_FNTI01000001.1"/>
</dbReference>
<dbReference type="Gene3D" id="3.40.50.720">
    <property type="entry name" value="NAD(P)-binding Rossmann-like Domain"/>
    <property type="match status" value="1"/>
</dbReference>
<gene>
    <name evidence="1" type="ORF">SAMN05444171_5052</name>
</gene>
<accession>A0A1M7CV90</accession>
<dbReference type="Proteomes" id="UP000183208">
    <property type="component" value="Unassembled WGS sequence"/>
</dbReference>
<sequence>MGRMAEPEEIAKVALFLGSDDSSFVTRIELFADGGRAQV</sequence>
<proteinExistence type="predicted"/>